<dbReference type="GO" id="GO:0005886">
    <property type="term" value="C:plasma membrane"/>
    <property type="evidence" value="ECO:0007669"/>
    <property type="project" value="UniProtKB-SubCell"/>
</dbReference>
<dbReference type="PATRIC" id="fig|305.92.peg.3087"/>
<keyword evidence="5 14" id="KW-0328">Glycosyltransferase</keyword>
<dbReference type="Gene3D" id="3.40.50.2000">
    <property type="entry name" value="Glycogen Phosphorylase B"/>
    <property type="match status" value="2"/>
</dbReference>
<dbReference type="EMBL" id="LN899824">
    <property type="protein sequence ID" value="CUV28444.1"/>
    <property type="molecule type" value="Genomic_DNA"/>
</dbReference>
<dbReference type="EC" id="2.4.99.23" evidence="10"/>
<protein>
    <recommendedName>
        <fullName evidence="11">Lipopolysaccharide heptosyltransferase 1</fullName>
        <ecNumber evidence="10">2.4.99.23</ecNumber>
    </recommendedName>
    <alternativeName>
        <fullName evidence="12">ADP-heptose:lipopolysaccharide heptosyltransferase I</fullName>
    </alternativeName>
</protein>
<evidence type="ECO:0000256" key="13">
    <source>
        <dbReference type="ARBA" id="ARBA00049201"/>
    </source>
</evidence>
<evidence type="ECO:0000256" key="10">
    <source>
        <dbReference type="ARBA" id="ARBA00044041"/>
    </source>
</evidence>
<evidence type="ECO:0000256" key="6">
    <source>
        <dbReference type="ARBA" id="ARBA00022679"/>
    </source>
</evidence>
<dbReference type="PANTHER" id="PTHR30160">
    <property type="entry name" value="TETRAACYLDISACCHARIDE 4'-KINASE-RELATED"/>
    <property type="match status" value="1"/>
</dbReference>
<evidence type="ECO:0000256" key="8">
    <source>
        <dbReference type="ARBA" id="ARBA00023136"/>
    </source>
</evidence>
<dbReference type="Pfam" id="PF01075">
    <property type="entry name" value="Glyco_transf_9"/>
    <property type="match status" value="1"/>
</dbReference>
<dbReference type="GO" id="GO:0005829">
    <property type="term" value="C:cytosol"/>
    <property type="evidence" value="ECO:0007669"/>
    <property type="project" value="TreeGrafter"/>
</dbReference>
<dbReference type="GO" id="GO:0009244">
    <property type="term" value="P:lipopolysaccharide core region biosynthetic process"/>
    <property type="evidence" value="ECO:0007669"/>
    <property type="project" value="InterPro"/>
</dbReference>
<accession>A0A0K1ZN33</accession>
<evidence type="ECO:0000313" key="15">
    <source>
        <dbReference type="EMBL" id="CUV28444.1"/>
    </source>
</evidence>
<dbReference type="CDD" id="cd03789">
    <property type="entry name" value="GT9_LPS_heptosyltransferase"/>
    <property type="match status" value="1"/>
</dbReference>
<dbReference type="SUPFAM" id="SSF53756">
    <property type="entry name" value="UDP-Glycosyltransferase/glycogen phosphorylase"/>
    <property type="match status" value="1"/>
</dbReference>
<name>A0A0K1ZN33_RALSL</name>
<comment type="pathway">
    <text evidence="2">Bacterial outer membrane biogenesis; LPS core biosynthesis.</text>
</comment>
<comment type="similarity">
    <text evidence="9">Belongs to the glycosyltransferase 9 family.</text>
</comment>
<evidence type="ECO:0000256" key="3">
    <source>
        <dbReference type="ARBA" id="ARBA00022475"/>
    </source>
</evidence>
<evidence type="ECO:0000313" key="14">
    <source>
        <dbReference type="EMBL" id="CUV21151.1"/>
    </source>
</evidence>
<dbReference type="InterPro" id="IPR051199">
    <property type="entry name" value="LPS_LOS_Heptosyltrfase"/>
</dbReference>
<organism evidence="14">
    <name type="scientific">Ralstonia solanacearum</name>
    <name type="common">Pseudomonas solanacearum</name>
    <dbReference type="NCBI Taxonomy" id="305"/>
    <lineage>
        <taxon>Bacteria</taxon>
        <taxon>Pseudomonadati</taxon>
        <taxon>Pseudomonadota</taxon>
        <taxon>Betaproteobacteria</taxon>
        <taxon>Burkholderiales</taxon>
        <taxon>Burkholderiaceae</taxon>
        <taxon>Ralstonia</taxon>
        <taxon>Ralstonia solanacearum species complex</taxon>
    </lineage>
</organism>
<comment type="subcellular location">
    <subcellularLocation>
        <location evidence="1">Cell inner membrane</location>
        <topology evidence="1">Peripheral membrane protein</topology>
        <orientation evidence="1">Cytoplasmic side</orientation>
    </subcellularLocation>
</comment>
<keyword evidence="6 14" id="KW-0808">Transferase</keyword>
<proteinExistence type="inferred from homology"/>
<dbReference type="GO" id="GO:0008713">
    <property type="term" value="F:ADP-heptose-lipopolysaccharide heptosyltransferase activity"/>
    <property type="evidence" value="ECO:0007669"/>
    <property type="project" value="TreeGrafter"/>
</dbReference>
<dbReference type="AlphaFoldDB" id="A0A0K1ZN33"/>
<evidence type="ECO:0000256" key="9">
    <source>
        <dbReference type="ARBA" id="ARBA00043995"/>
    </source>
</evidence>
<dbReference type="PANTHER" id="PTHR30160:SF19">
    <property type="entry name" value="LIPOPOLYSACCHARIDE HEPTOSYLTRANSFERASE 1"/>
    <property type="match status" value="1"/>
</dbReference>
<keyword evidence="7" id="KW-0448">Lipopolysaccharide biosynthesis</keyword>
<evidence type="ECO:0000256" key="4">
    <source>
        <dbReference type="ARBA" id="ARBA00022519"/>
    </source>
</evidence>
<dbReference type="InterPro" id="IPR011908">
    <property type="entry name" value="LipoPS_heptosylTferase-I"/>
</dbReference>
<evidence type="ECO:0000256" key="7">
    <source>
        <dbReference type="ARBA" id="ARBA00022985"/>
    </source>
</evidence>
<keyword evidence="3" id="KW-1003">Cell membrane</keyword>
<reference evidence="14" key="1">
    <citation type="submission" date="2015-10" db="EMBL/GenBank/DDBJ databases">
        <authorList>
            <person name="Gilbert D.G."/>
        </authorList>
    </citation>
    <scope>NUCLEOTIDE SEQUENCE</scope>
    <source>
        <strain evidence="14">Phyl III-seqv23</strain>
    </source>
</reference>
<evidence type="ECO:0000256" key="5">
    <source>
        <dbReference type="ARBA" id="ARBA00022676"/>
    </source>
</evidence>
<dbReference type="EMBL" id="LN899821">
    <property type="protein sequence ID" value="CUV21151.1"/>
    <property type="molecule type" value="Genomic_DNA"/>
</dbReference>
<gene>
    <name evidence="14" type="primary">rfaC</name>
    <name evidence="14" type="ORF">PSS4_v1_2290006</name>
    <name evidence="15" type="ORF">RUN1985_v1_210070</name>
</gene>
<dbReference type="InterPro" id="IPR002201">
    <property type="entry name" value="Glyco_trans_9"/>
</dbReference>
<evidence type="ECO:0000256" key="11">
    <source>
        <dbReference type="ARBA" id="ARBA00044190"/>
    </source>
</evidence>
<dbReference type="NCBIfam" id="TIGR02193">
    <property type="entry name" value="heptsyl_trn_I"/>
    <property type="match status" value="1"/>
</dbReference>
<keyword evidence="8" id="KW-0472">Membrane</keyword>
<evidence type="ECO:0000256" key="2">
    <source>
        <dbReference type="ARBA" id="ARBA00004713"/>
    </source>
</evidence>
<evidence type="ECO:0000256" key="12">
    <source>
        <dbReference type="ARBA" id="ARBA00044330"/>
    </source>
</evidence>
<keyword evidence="4" id="KW-0997">Cell inner membrane</keyword>
<evidence type="ECO:0000256" key="1">
    <source>
        <dbReference type="ARBA" id="ARBA00004515"/>
    </source>
</evidence>
<comment type="catalytic activity">
    <reaction evidence="13">
        <text>an alpha-Kdo-(2-&gt;4)-alpha-Kdo-(2-&gt;6)-lipid A + ADP-L-glycero-beta-D-manno-heptose = an L-alpha-D-Hep-(1-&gt;5)-[alpha-Kdo-(2-&gt;4)]-alpha-Kdo-(2-&gt;6)-lipid A + ADP + H(+)</text>
        <dbReference type="Rhea" id="RHEA:74067"/>
        <dbReference type="ChEBI" id="CHEBI:15378"/>
        <dbReference type="ChEBI" id="CHEBI:61506"/>
        <dbReference type="ChEBI" id="CHEBI:176431"/>
        <dbReference type="ChEBI" id="CHEBI:193068"/>
        <dbReference type="ChEBI" id="CHEBI:456216"/>
        <dbReference type="EC" id="2.4.99.23"/>
    </reaction>
</comment>
<sequence length="332" mass="36023">MRVLIVKVSSLGDVVHCTPVVADILRAHPGAEIDWVVEEGFAGIVRIVRGVQDVIPFALRRWRKSLAFGATWGEMAAFRRALRAKPYDVVLDTQGLIKTALVAAQARLAPNGFVAGLGNRTDGAGYEPLARLFYQREVHMEPRVHVVERSRRMVAEALGYAVPETIDFGLQPPASLPFALPRPYVALVHATSRADKGWPQDAWVDVARALLARDYALALPWGSETERRTSEAIREAIVAAVPGTLGRIVIPPRMSLPDVTAFLDQSTAVVGVDTGLVHIAAAMCKPTVALYNFSTSWRTGGYWTPKVHDLGCAEAHPTSAQALDALRALGVL</sequence>